<feature type="domain" description="ABC transporter" evidence="7">
    <location>
        <begin position="2"/>
        <end position="260"/>
    </location>
</feature>
<keyword evidence="9" id="KW-1185">Reference proteome</keyword>
<feature type="domain" description="ABC transporter" evidence="7">
    <location>
        <begin position="328"/>
        <end position="541"/>
    </location>
</feature>
<comment type="caution">
    <text evidence="8">The sequence shown here is derived from an EMBL/GenBank/DDBJ whole genome shotgun (WGS) entry which is preliminary data.</text>
</comment>
<evidence type="ECO:0000256" key="6">
    <source>
        <dbReference type="SAM" id="Coils"/>
    </source>
</evidence>
<evidence type="ECO:0000256" key="5">
    <source>
        <dbReference type="ARBA" id="ARBA00074044"/>
    </source>
</evidence>
<dbReference type="FunFam" id="3.40.50.300:FF:000011">
    <property type="entry name" value="Putative ABC transporter ATP-binding component"/>
    <property type="match status" value="1"/>
</dbReference>
<dbReference type="PROSITE" id="PS00211">
    <property type="entry name" value="ABC_TRANSPORTER_1"/>
    <property type="match status" value="2"/>
</dbReference>
<feature type="coiled-coil region" evidence="6">
    <location>
        <begin position="531"/>
        <end position="635"/>
    </location>
</feature>
<dbReference type="PATRIC" id="fig|1544798.3.peg.1818"/>
<dbReference type="Pfam" id="PF00005">
    <property type="entry name" value="ABC_tran"/>
    <property type="match status" value="2"/>
</dbReference>
<evidence type="ECO:0000313" key="9">
    <source>
        <dbReference type="Proteomes" id="UP000032544"/>
    </source>
</evidence>
<keyword evidence="2" id="KW-0547">Nucleotide-binding</keyword>
<evidence type="ECO:0000313" key="8">
    <source>
        <dbReference type="EMBL" id="KJF45486.1"/>
    </source>
</evidence>
<evidence type="ECO:0000256" key="2">
    <source>
        <dbReference type="ARBA" id="ARBA00022741"/>
    </source>
</evidence>
<dbReference type="InterPro" id="IPR003593">
    <property type="entry name" value="AAA+_ATPase"/>
</dbReference>
<sequence length="648" mass="74278">MISIDKINLSFGGFELFKEISFLVNPKDRIGLIGKNGAGKSTLLKIITGIENPTAGVVAVPKETSVGYLPQQMVVSDTRTLKNEVTQAFEELLAIEKKIAHLNQEIAESEDYHSDDYLKKLDLITEYNERYQLLGGDNYEAELEQTLMGLGFERTDFDRMTSEFSGGWRMRVELAKLLLKKPDVFLLDEPTNHLDIESIQWLEDFLKTYSGAVILVSHDKAFLDAVCNRTIEISLGKITDQKMNYSRFMDWKAEQREINLAAYTNQQKMIEDTERFIERFRYKSSKAVQVQSRVKQLEKLDRIEIEEEDNSALKINFPPAPRSGRVVVEAKHISKYYDSLHVLDDINLTIENGEKIAFVGRNGEGKTTLARIIMSELEHGGTMKLGHNVKIGYFAQNQAQLLNGELTVFETIDEIAVGDIRTKIRDILAAFLFRGEDIEKKVKVLSGGEKSRLAMIRLMLEPVNFLILDEPTNHLDMRSKEILKNALANFSGTVLVVSHDRDFLDGLVNCIYEFRNKKAKQHLGGIFDFLYRKKMESMKELESKKKNTKAAKVVTSDKQNDELSFDEKKEINRTISRMEKSVAQTEEKIAELEAEIEEMDKLLANPGDIDDHSVFEQYEQLKSNLEQSMLDWENAHEELENWKAKKTW</sequence>
<dbReference type="GO" id="GO:0016740">
    <property type="term" value="F:transferase activity"/>
    <property type="evidence" value="ECO:0007669"/>
    <property type="project" value="UniProtKB-KW"/>
</dbReference>
<dbReference type="RefSeq" id="WP_045027774.1">
    <property type="nucleotide sequence ID" value="NZ_JRHC01000001.1"/>
</dbReference>
<evidence type="ECO:0000256" key="4">
    <source>
        <dbReference type="ARBA" id="ARBA00061551"/>
    </source>
</evidence>
<dbReference type="InterPro" id="IPR003439">
    <property type="entry name" value="ABC_transporter-like_ATP-bd"/>
</dbReference>
<accession>A0A0D8JFX2</accession>
<comment type="similarity">
    <text evidence="4">Belongs to the ABC transporter superfamily. ABCF family. YbiT subfamily.</text>
</comment>
<dbReference type="PANTHER" id="PTHR42855:SF2">
    <property type="entry name" value="DRUG RESISTANCE ABC TRANSPORTER,ATP-BINDING PROTEIN"/>
    <property type="match status" value="1"/>
</dbReference>
<protein>
    <recommendedName>
        <fullName evidence="5">Probable ATP-binding protein YbiT</fullName>
    </recommendedName>
</protein>
<dbReference type="InterPro" id="IPR017871">
    <property type="entry name" value="ABC_transporter-like_CS"/>
</dbReference>
<dbReference type="InterPro" id="IPR037118">
    <property type="entry name" value="Val-tRNA_synth_C_sf"/>
</dbReference>
<dbReference type="SMART" id="SM00382">
    <property type="entry name" value="AAA"/>
    <property type="match status" value="2"/>
</dbReference>
<dbReference type="SUPFAM" id="SSF52540">
    <property type="entry name" value="P-loop containing nucleoside triphosphate hydrolases"/>
    <property type="match status" value="2"/>
</dbReference>
<dbReference type="Pfam" id="PF12848">
    <property type="entry name" value="ABC_tran_Xtn"/>
    <property type="match status" value="1"/>
</dbReference>
<keyword evidence="3" id="KW-0067">ATP-binding</keyword>
<evidence type="ECO:0000259" key="7">
    <source>
        <dbReference type="PROSITE" id="PS50893"/>
    </source>
</evidence>
<dbReference type="OrthoDB" id="1521973at2"/>
<dbReference type="EMBL" id="JRHC01000001">
    <property type="protein sequence ID" value="KJF45486.1"/>
    <property type="molecule type" value="Genomic_DNA"/>
</dbReference>
<dbReference type="GO" id="GO:0005524">
    <property type="term" value="F:ATP binding"/>
    <property type="evidence" value="ECO:0007669"/>
    <property type="project" value="UniProtKB-KW"/>
</dbReference>
<dbReference type="AlphaFoldDB" id="A0A0D8JFX2"/>
<dbReference type="Gene3D" id="3.40.50.300">
    <property type="entry name" value="P-loop containing nucleotide triphosphate hydrolases"/>
    <property type="match status" value="2"/>
</dbReference>
<organism evidence="8 9">
    <name type="scientific">Draconibacterium sediminis</name>
    <dbReference type="NCBI Taxonomy" id="1544798"/>
    <lineage>
        <taxon>Bacteria</taxon>
        <taxon>Pseudomonadati</taxon>
        <taxon>Bacteroidota</taxon>
        <taxon>Bacteroidia</taxon>
        <taxon>Marinilabiliales</taxon>
        <taxon>Prolixibacteraceae</taxon>
        <taxon>Draconibacterium</taxon>
    </lineage>
</organism>
<dbReference type="CDD" id="cd03221">
    <property type="entry name" value="ABCF_EF-3"/>
    <property type="match status" value="2"/>
</dbReference>
<keyword evidence="1" id="KW-0677">Repeat</keyword>
<feature type="coiled-coil region" evidence="6">
    <location>
        <begin position="85"/>
        <end position="112"/>
    </location>
</feature>
<keyword evidence="6" id="KW-0175">Coiled coil</keyword>
<dbReference type="NCBIfam" id="NF000355">
    <property type="entry name" value="ribo_prot_ABC_F"/>
    <property type="match status" value="1"/>
</dbReference>
<dbReference type="Gene3D" id="1.10.287.380">
    <property type="entry name" value="Valyl-tRNA synthetase, C-terminal domain"/>
    <property type="match status" value="1"/>
</dbReference>
<reference evidence="8 9" key="1">
    <citation type="submission" date="2014-09" db="EMBL/GenBank/DDBJ databases">
        <title>Draft Genome Sequence of Draconibacterium sp. JN14CK-3.</title>
        <authorList>
            <person name="Dong C."/>
            <person name="Lai Q."/>
            <person name="Shao Z."/>
        </authorList>
    </citation>
    <scope>NUCLEOTIDE SEQUENCE [LARGE SCALE GENOMIC DNA]</scope>
    <source>
        <strain evidence="8 9">JN14CK-3</strain>
    </source>
</reference>
<evidence type="ECO:0000256" key="3">
    <source>
        <dbReference type="ARBA" id="ARBA00022840"/>
    </source>
</evidence>
<dbReference type="PANTHER" id="PTHR42855">
    <property type="entry name" value="ABC TRANSPORTER ATP-BINDING SUBUNIT"/>
    <property type="match status" value="1"/>
</dbReference>
<evidence type="ECO:0000256" key="1">
    <source>
        <dbReference type="ARBA" id="ARBA00022737"/>
    </source>
</evidence>
<dbReference type="InterPro" id="IPR027417">
    <property type="entry name" value="P-loop_NTPase"/>
</dbReference>
<dbReference type="Proteomes" id="UP000032544">
    <property type="component" value="Unassembled WGS sequence"/>
</dbReference>
<gene>
    <name evidence="8" type="ORF">LH29_09045</name>
</gene>
<dbReference type="STRING" id="1544798.LH29_09045"/>
<dbReference type="InterPro" id="IPR051309">
    <property type="entry name" value="ABCF_ATPase"/>
</dbReference>
<name>A0A0D8JFX2_9BACT</name>
<keyword evidence="8" id="KW-0808">Transferase</keyword>
<dbReference type="PROSITE" id="PS50893">
    <property type="entry name" value="ABC_TRANSPORTER_2"/>
    <property type="match status" value="2"/>
</dbReference>
<proteinExistence type="inferred from homology"/>
<dbReference type="FunFam" id="3.40.50.300:FF:000070">
    <property type="entry name" value="Putative ABC transporter ATP-binding component"/>
    <property type="match status" value="1"/>
</dbReference>
<dbReference type="InterPro" id="IPR032781">
    <property type="entry name" value="ABC_tran_Xtn"/>
</dbReference>
<dbReference type="GO" id="GO:0016887">
    <property type="term" value="F:ATP hydrolysis activity"/>
    <property type="evidence" value="ECO:0007669"/>
    <property type="project" value="InterPro"/>
</dbReference>